<proteinExistence type="predicted"/>
<keyword evidence="1" id="KW-0472">Membrane</keyword>
<feature type="transmembrane region" description="Helical" evidence="1">
    <location>
        <begin position="7"/>
        <end position="26"/>
    </location>
</feature>
<comment type="caution">
    <text evidence="2">The sequence shown here is derived from an EMBL/GenBank/DDBJ whole genome shotgun (WGS) entry which is preliminary data.</text>
</comment>
<feature type="transmembrane region" description="Helical" evidence="1">
    <location>
        <begin position="154"/>
        <end position="183"/>
    </location>
</feature>
<reference evidence="2" key="1">
    <citation type="journal article" date="2020" name="mSystems">
        <title>Genome- and Community-Level Interaction Insights into Carbon Utilization and Element Cycling Functions of Hydrothermarchaeota in Hydrothermal Sediment.</title>
        <authorList>
            <person name="Zhou Z."/>
            <person name="Liu Y."/>
            <person name="Xu W."/>
            <person name="Pan J."/>
            <person name="Luo Z.H."/>
            <person name="Li M."/>
        </authorList>
    </citation>
    <scope>NUCLEOTIDE SEQUENCE [LARGE SCALE GENOMIC DNA]</scope>
    <source>
        <strain evidence="2">SpSt-1233</strain>
    </source>
</reference>
<evidence type="ECO:0000313" key="2">
    <source>
        <dbReference type="EMBL" id="HER43880.1"/>
    </source>
</evidence>
<keyword evidence="1" id="KW-1133">Transmembrane helix</keyword>
<organism evidence="2">
    <name type="scientific">Eiseniibacteriota bacterium</name>
    <dbReference type="NCBI Taxonomy" id="2212470"/>
    <lineage>
        <taxon>Bacteria</taxon>
        <taxon>Candidatus Eiseniibacteriota</taxon>
    </lineage>
</organism>
<name>A0A7V2F3H1_UNCEI</name>
<evidence type="ECO:0008006" key="3">
    <source>
        <dbReference type="Google" id="ProtNLM"/>
    </source>
</evidence>
<feature type="transmembrane region" description="Helical" evidence="1">
    <location>
        <begin position="345"/>
        <end position="363"/>
    </location>
</feature>
<protein>
    <recommendedName>
        <fullName evidence="3">Glycosyltransferase RgtA/B/C/D-like domain-containing protein</fullName>
    </recommendedName>
</protein>
<keyword evidence="1" id="KW-0812">Transmembrane</keyword>
<dbReference type="AlphaFoldDB" id="A0A7V2F3H1"/>
<feature type="transmembrane region" description="Helical" evidence="1">
    <location>
        <begin position="290"/>
        <end position="306"/>
    </location>
</feature>
<evidence type="ECO:0000256" key="1">
    <source>
        <dbReference type="SAM" id="Phobius"/>
    </source>
</evidence>
<feature type="transmembrane region" description="Helical" evidence="1">
    <location>
        <begin position="110"/>
        <end position="131"/>
    </location>
</feature>
<accession>A0A7V2F3H1</accession>
<dbReference type="EMBL" id="DSEC01000383">
    <property type="protein sequence ID" value="HER43880.1"/>
    <property type="molecule type" value="Genomic_DNA"/>
</dbReference>
<gene>
    <name evidence="2" type="ORF">ENO08_05420</name>
</gene>
<sequence length="377" mass="41425">MKTPGRIDIAALCAAAAVMIFLYGAIDYEAEPYSGMDLAYYRAMSEAAPRLAPEIPRPFAYRILGPYIAGLVPLSDRHAFFLITAAASILLPVVFYLFLLEFGISRRSALLAAILLLFNKHLFGTGVWNFFQVKDSISLLVVTAAFLAMLRSRWLLFSCLLLVGALTGETALIMAPTLALYLFERKRPARDRAAALAGLAPAAAAFVLIRLLVPATGGEGLADTFLRYSPKLRFPAVWVGLLLNPFVPLTFIPLLYLRDALSFLDKNRYMALYLLLVFASALFGSNNERLMAPAAIVFYAFIGSIAERRWREEPGLWAFIAFCCFASSFHHMMGRYPLPSRSATRTAAALTTLLATGASYLFSRSQKGSGFGRNLAP</sequence>
<dbReference type="Proteomes" id="UP000886069">
    <property type="component" value="Unassembled WGS sequence"/>
</dbReference>
<feature type="transmembrane region" description="Helical" evidence="1">
    <location>
        <begin position="315"/>
        <end position="333"/>
    </location>
</feature>
<feature type="transmembrane region" description="Helical" evidence="1">
    <location>
        <begin position="195"/>
        <end position="216"/>
    </location>
</feature>
<feature type="transmembrane region" description="Helical" evidence="1">
    <location>
        <begin position="269"/>
        <end position="284"/>
    </location>
</feature>
<feature type="transmembrane region" description="Helical" evidence="1">
    <location>
        <begin position="236"/>
        <end position="257"/>
    </location>
</feature>
<feature type="transmembrane region" description="Helical" evidence="1">
    <location>
        <begin position="79"/>
        <end position="98"/>
    </location>
</feature>